<name>B1L4V7_KORCO</name>
<protein>
    <submittedName>
        <fullName evidence="3">UBA/THIF-type NAD/FAD binding protein</fullName>
    </submittedName>
</protein>
<dbReference type="GO" id="GO:0005737">
    <property type="term" value="C:cytoplasm"/>
    <property type="evidence" value="ECO:0000318"/>
    <property type="project" value="GO_Central"/>
</dbReference>
<gene>
    <name evidence="3" type="ordered locus">Kcr_0737</name>
</gene>
<dbReference type="FunCoup" id="B1L4V7">
    <property type="interactions" value="63"/>
</dbReference>
<keyword evidence="4" id="KW-1185">Reference proteome</keyword>
<dbReference type="EMBL" id="CP000968">
    <property type="protein sequence ID" value="ACB07486.1"/>
    <property type="molecule type" value="Genomic_DNA"/>
</dbReference>
<dbReference type="InterPro" id="IPR000594">
    <property type="entry name" value="ThiF_NAD_FAD-bd"/>
</dbReference>
<sequence>MGEILLTEDEIDRYARQLVLRDIGLRGQERLKSSRVAILGMGGLGTPAALLLTRMGIGFIRIVDRDIVSGTDLHRQVLFNLDDVGLPKVEAAKTSLNKMNPDVEIDAIAIPILNENIDKLIEDVDLIIDGLDNIRTRYIINRAALRMGKPYIFSAAVEMFGIVSTIIPGETPCLECFYSGLQDEFLPRCAVVGVHPSITFITSAIAVSEATKLIVSGEPGLKGKLLFIDLRSMDFNLLELKRDENCGVCGRGVAPEIEQPLVELGCARDGKSVYFINKFIDGFNMDEAVTNILKIGSITRMGDQFIKFKIDESLQGTLFKSGSMIIEVSGMATLNEREIIGIYESISNVKIYR</sequence>
<proteinExistence type="inferred from homology"/>
<dbReference type="GO" id="GO:0016779">
    <property type="term" value="F:nucleotidyltransferase activity"/>
    <property type="evidence" value="ECO:0000318"/>
    <property type="project" value="GO_Central"/>
</dbReference>
<dbReference type="GO" id="GO:0008641">
    <property type="term" value="F:ubiquitin-like modifier activating enzyme activity"/>
    <property type="evidence" value="ECO:0007669"/>
    <property type="project" value="InterPro"/>
</dbReference>
<dbReference type="FunFam" id="3.40.50.720:FF:000080">
    <property type="entry name" value="Thiazole biosynthesis adenylyltransferase ThiF"/>
    <property type="match status" value="1"/>
</dbReference>
<evidence type="ECO:0000259" key="2">
    <source>
        <dbReference type="Pfam" id="PF00899"/>
    </source>
</evidence>
<dbReference type="KEGG" id="kcr:Kcr_0737"/>
<evidence type="ECO:0000256" key="1">
    <source>
        <dbReference type="ARBA" id="ARBA00009919"/>
    </source>
</evidence>
<dbReference type="PhylomeDB" id="B1L4V7"/>
<dbReference type="HOGENOM" id="CLU_013325_10_1_2"/>
<dbReference type="eggNOG" id="arCOG01676">
    <property type="taxonomic scope" value="Archaea"/>
</dbReference>
<dbReference type="CDD" id="cd00757">
    <property type="entry name" value="ThiF_MoeB_HesA_family"/>
    <property type="match status" value="1"/>
</dbReference>
<feature type="domain" description="THIF-type NAD/FAD binding fold" evidence="2">
    <location>
        <begin position="14"/>
        <end position="248"/>
    </location>
</feature>
<evidence type="ECO:0000313" key="4">
    <source>
        <dbReference type="Proteomes" id="UP000001686"/>
    </source>
</evidence>
<dbReference type="AlphaFoldDB" id="B1L4V7"/>
<dbReference type="GO" id="GO:0004792">
    <property type="term" value="F:thiosulfate-cyanide sulfurtransferase activity"/>
    <property type="evidence" value="ECO:0000318"/>
    <property type="project" value="GO_Central"/>
</dbReference>
<dbReference type="PANTHER" id="PTHR10953:SF102">
    <property type="entry name" value="ADENYLYLTRANSFERASE AND SULFURTRANSFERASE MOCS3"/>
    <property type="match status" value="1"/>
</dbReference>
<reference evidence="3 4" key="1">
    <citation type="journal article" date="2008" name="Proc. Natl. Acad. Sci. U.S.A.">
        <title>A korarchaeal genome reveals new insights into the evolution of the Archaea.</title>
        <authorList>
            <person name="Elkins J.G."/>
            <person name="Podar M."/>
            <person name="Graham D.E."/>
            <person name="Makarova K.S."/>
            <person name="Wolf Y."/>
            <person name="Randau L."/>
            <person name="Hedlund B.P."/>
            <person name="Brochier-Armanet C."/>
            <person name="Kunin V."/>
            <person name="Anderson I."/>
            <person name="Lapidus A."/>
            <person name="Goltsman E."/>
            <person name="Barry K."/>
            <person name="Koonin E.V."/>
            <person name="Hugenholtz P."/>
            <person name="Kyrpides N."/>
            <person name="Wanner G."/>
            <person name="Richardson P."/>
            <person name="Keller M."/>
            <person name="Stetter K.O."/>
        </authorList>
    </citation>
    <scope>NUCLEOTIDE SEQUENCE [LARGE SCALE GENOMIC DNA]</scope>
    <source>
        <strain evidence="4">OPF8</strain>
    </source>
</reference>
<dbReference type="Proteomes" id="UP000001686">
    <property type="component" value="Chromosome"/>
</dbReference>
<evidence type="ECO:0000313" key="3">
    <source>
        <dbReference type="EMBL" id="ACB07486.1"/>
    </source>
</evidence>
<dbReference type="Gene3D" id="3.40.50.720">
    <property type="entry name" value="NAD(P)-binding Rossmann-like Domain"/>
    <property type="match status" value="1"/>
</dbReference>
<dbReference type="InterPro" id="IPR045886">
    <property type="entry name" value="ThiF/MoeB/HesA"/>
</dbReference>
<comment type="similarity">
    <text evidence="1">Belongs to the HesA/MoeB/ThiF family.</text>
</comment>
<dbReference type="Pfam" id="PF00899">
    <property type="entry name" value="ThiF"/>
    <property type="match status" value="1"/>
</dbReference>
<dbReference type="InterPro" id="IPR035985">
    <property type="entry name" value="Ubiquitin-activating_enz"/>
</dbReference>
<dbReference type="STRING" id="374847.Kcr_0737"/>
<dbReference type="EnsemblBacteria" id="ACB07486">
    <property type="protein sequence ID" value="ACB07486"/>
    <property type="gene ID" value="Kcr_0737"/>
</dbReference>
<dbReference type="SUPFAM" id="SSF69572">
    <property type="entry name" value="Activating enzymes of the ubiquitin-like proteins"/>
    <property type="match status" value="1"/>
</dbReference>
<dbReference type="PANTHER" id="PTHR10953">
    <property type="entry name" value="UBIQUITIN-ACTIVATING ENZYME E1"/>
    <property type="match status" value="1"/>
</dbReference>
<accession>B1L4V7</accession>
<organism evidence="3 4">
    <name type="scientific">Korarchaeum cryptofilum (strain OPF8)</name>
    <dbReference type="NCBI Taxonomy" id="374847"/>
    <lineage>
        <taxon>Archaea</taxon>
        <taxon>Thermoproteota</taxon>
        <taxon>Candidatus Korarchaeia</taxon>
        <taxon>Candidatus Korarchaeales</taxon>
        <taxon>Candidatus Korarchaeaceae</taxon>
        <taxon>Candidatus Korarchaeum</taxon>
    </lineage>
</organism>
<dbReference type="InParanoid" id="B1L4V7"/>